<dbReference type="RefSeq" id="XP_014662701.1">
    <property type="nucleotide sequence ID" value="XM_014807215.1"/>
</dbReference>
<dbReference type="PANTHER" id="PTHR48023">
    <property type="entry name" value="D-XYLOSE-PROTON SYMPORTER-LIKE 2"/>
    <property type="match status" value="1"/>
</dbReference>
<dbReference type="InterPro" id="IPR050820">
    <property type="entry name" value="MFS_Sugar_Transporter"/>
</dbReference>
<evidence type="ECO:0000256" key="2">
    <source>
        <dbReference type="ARBA" id="ARBA00004141"/>
    </source>
</evidence>
<proteinExistence type="inferred from homology"/>
<feature type="transmembrane region" description="Helical" evidence="9">
    <location>
        <begin position="53"/>
        <end position="75"/>
    </location>
</feature>
<dbReference type="InterPro" id="IPR005829">
    <property type="entry name" value="Sugar_transporter_CS"/>
</dbReference>
<keyword evidence="4 8" id="KW-0813">Transport</keyword>
<feature type="transmembrane region" description="Helical" evidence="9">
    <location>
        <begin position="180"/>
        <end position="203"/>
    </location>
</feature>
<feature type="transmembrane region" description="Helical" evidence="9">
    <location>
        <begin position="448"/>
        <end position="476"/>
    </location>
</feature>
<dbReference type="NCBIfam" id="TIGR00879">
    <property type="entry name" value="SP"/>
    <property type="match status" value="1"/>
</dbReference>
<feature type="transmembrane region" description="Helical" evidence="9">
    <location>
        <begin position="329"/>
        <end position="352"/>
    </location>
</feature>
<organism evidence="11 12">
    <name type="scientific">Priapulus caudatus</name>
    <name type="common">Priapulid worm</name>
    <dbReference type="NCBI Taxonomy" id="37621"/>
    <lineage>
        <taxon>Eukaryota</taxon>
        <taxon>Metazoa</taxon>
        <taxon>Ecdysozoa</taxon>
        <taxon>Scalidophora</taxon>
        <taxon>Priapulida</taxon>
        <taxon>Priapulimorpha</taxon>
        <taxon>Priapulimorphida</taxon>
        <taxon>Priapulidae</taxon>
        <taxon>Priapulus</taxon>
    </lineage>
</organism>
<evidence type="ECO:0000313" key="14">
    <source>
        <dbReference type="RefSeq" id="XP_014662701.1"/>
    </source>
</evidence>
<evidence type="ECO:0000256" key="6">
    <source>
        <dbReference type="ARBA" id="ARBA00022989"/>
    </source>
</evidence>
<keyword evidence="6 9" id="KW-1133">Transmembrane helix</keyword>
<evidence type="ECO:0000256" key="7">
    <source>
        <dbReference type="ARBA" id="ARBA00023136"/>
    </source>
</evidence>
<accession>A0ABM1DRW3</accession>
<feature type="transmembrane region" description="Helical" evidence="9">
    <location>
        <begin position="359"/>
        <end position="378"/>
    </location>
</feature>
<feature type="domain" description="Major facilitator superfamily (MFS) profile" evidence="10">
    <location>
        <begin position="57"/>
        <end position="542"/>
    </location>
</feature>
<dbReference type="InterPro" id="IPR036259">
    <property type="entry name" value="MFS_trans_sf"/>
</dbReference>
<dbReference type="InterPro" id="IPR020846">
    <property type="entry name" value="MFS_dom"/>
</dbReference>
<dbReference type="PRINTS" id="PR00171">
    <property type="entry name" value="SUGRTRNSPORT"/>
</dbReference>
<comment type="catalytic activity">
    <reaction evidence="1">
        <text>D-glucose(out) = D-glucose(in)</text>
        <dbReference type="Rhea" id="RHEA:60376"/>
        <dbReference type="ChEBI" id="CHEBI:4167"/>
    </reaction>
</comment>
<evidence type="ECO:0000256" key="8">
    <source>
        <dbReference type="RuleBase" id="RU003346"/>
    </source>
</evidence>
<evidence type="ECO:0000256" key="5">
    <source>
        <dbReference type="ARBA" id="ARBA00022692"/>
    </source>
</evidence>
<evidence type="ECO:0000313" key="13">
    <source>
        <dbReference type="RefSeq" id="XP_014662693.1"/>
    </source>
</evidence>
<feature type="transmembrane region" description="Helical" evidence="9">
    <location>
        <begin position="147"/>
        <end position="168"/>
    </location>
</feature>
<dbReference type="Proteomes" id="UP000695022">
    <property type="component" value="Unplaced"/>
</dbReference>
<dbReference type="PROSITE" id="PS50850">
    <property type="entry name" value="MFS"/>
    <property type="match status" value="1"/>
</dbReference>
<dbReference type="RefSeq" id="XP_014662684.1">
    <property type="nucleotide sequence ID" value="XM_014807198.1"/>
</dbReference>
<sequence>MSDNEDVEILLSSERELHGVGEGDGPVAMEMQVPMGTGMQQTGGQESSKTTGIVVLASVMAALGGVLFGYDIGIVAGALLQLQITFNLSCLQKEIIVSSMLIGALVGSLCGGFIVDQFGRRFAIIVNAVIFFGGAIILAVARSYALLLFGRLLVGFAVSLSAIAECIYISEISPVQRRGLLVSLNELGITIGLLVAYLVNYLFMSVDNGWRYMFGLSALPAICQGVGMLCLPRSPRYLMLHKEEQSAREVLQKLLATERVDQELANIRLSVSTEHDHTLFDLFRPLDNMRGRMLIGGGLVFFQQFTGQPNVLYYAPIIFQSIGFHSNSAATLATVGLGVVKVVSTVVALVCVDRAGRRRFLLAGATLMMLSIACLGIVTHVGVHLAAPDTCRTSQNLSPPNETRLMDGWSAAGNVQSNLSGGLVGADAMASFAVVTTDSAPVSSGSGIAKYVCLISLMTYVCAYAFGFGPVTWLILSEIFPAGIKGRAIATATILNWGTNLLVSLTFLDVLGAIGTSWTFISYGFICFASILFIYVFVPETKNKSLEKISKELNNSSPTQRIMESCPCLRCVREGTALRLRLSGSYHAVDERTTSVQT</sequence>
<dbReference type="InterPro" id="IPR005828">
    <property type="entry name" value="MFS_sugar_transport-like"/>
</dbReference>
<dbReference type="InterPro" id="IPR003663">
    <property type="entry name" value="Sugar/inositol_transpt"/>
</dbReference>
<evidence type="ECO:0000313" key="11">
    <source>
        <dbReference type="Proteomes" id="UP000695022"/>
    </source>
</evidence>
<keyword evidence="5 9" id="KW-0812">Transmembrane</keyword>
<dbReference type="GeneID" id="106805553"/>
<feature type="transmembrane region" description="Helical" evidence="9">
    <location>
        <begin position="95"/>
        <end position="115"/>
    </location>
</feature>
<comment type="subcellular location">
    <subcellularLocation>
        <location evidence="2">Membrane</location>
        <topology evidence="2">Multi-pass membrane protein</topology>
    </subcellularLocation>
</comment>
<gene>
    <name evidence="12 13 14" type="primary">LOC106805553</name>
</gene>
<protein>
    <submittedName>
        <fullName evidence="12 13">Solute carrier family 2, facilitated glucose transporter member 10-like isoform X1</fullName>
    </submittedName>
</protein>
<feature type="transmembrane region" description="Helical" evidence="9">
    <location>
        <begin position="209"/>
        <end position="231"/>
    </location>
</feature>
<comment type="similarity">
    <text evidence="3">Belongs to the major facilitator superfamily. Sugar transporter (TC 2.A.1.1) family. Glucose transporter subfamily.</text>
</comment>
<keyword evidence="7 9" id="KW-0472">Membrane</keyword>
<evidence type="ECO:0000256" key="9">
    <source>
        <dbReference type="SAM" id="Phobius"/>
    </source>
</evidence>
<name>A0ABM1DRW3_PRICU</name>
<dbReference type="PROSITE" id="PS00216">
    <property type="entry name" value="SUGAR_TRANSPORT_1"/>
    <property type="match status" value="2"/>
</dbReference>
<evidence type="ECO:0000256" key="3">
    <source>
        <dbReference type="ARBA" id="ARBA00007004"/>
    </source>
</evidence>
<feature type="transmembrane region" description="Helical" evidence="9">
    <location>
        <begin position="488"/>
        <end position="508"/>
    </location>
</feature>
<dbReference type="SUPFAM" id="SSF103473">
    <property type="entry name" value="MFS general substrate transporter"/>
    <property type="match status" value="1"/>
</dbReference>
<keyword evidence="11" id="KW-1185">Reference proteome</keyword>
<evidence type="ECO:0000256" key="4">
    <source>
        <dbReference type="ARBA" id="ARBA00022448"/>
    </source>
</evidence>
<evidence type="ECO:0000259" key="10">
    <source>
        <dbReference type="PROSITE" id="PS50850"/>
    </source>
</evidence>
<dbReference type="PANTHER" id="PTHR48023:SF4">
    <property type="entry name" value="D-XYLOSE-PROTON SYMPORTER-LIKE 2"/>
    <property type="match status" value="1"/>
</dbReference>
<feature type="transmembrane region" description="Helical" evidence="9">
    <location>
        <begin position="520"/>
        <end position="538"/>
    </location>
</feature>
<reference evidence="12 13" key="1">
    <citation type="submission" date="2025-05" db="UniProtKB">
        <authorList>
            <consortium name="RefSeq"/>
        </authorList>
    </citation>
    <scope>IDENTIFICATION</scope>
</reference>
<feature type="transmembrane region" description="Helical" evidence="9">
    <location>
        <begin position="293"/>
        <end position="317"/>
    </location>
</feature>
<evidence type="ECO:0000313" key="12">
    <source>
        <dbReference type="RefSeq" id="XP_014662684.1"/>
    </source>
</evidence>
<dbReference type="Pfam" id="PF00083">
    <property type="entry name" value="Sugar_tr"/>
    <property type="match status" value="2"/>
</dbReference>
<dbReference type="Gene3D" id="1.20.1250.20">
    <property type="entry name" value="MFS general substrate transporter like domains"/>
    <property type="match status" value="2"/>
</dbReference>
<evidence type="ECO:0000256" key="1">
    <source>
        <dbReference type="ARBA" id="ARBA00000618"/>
    </source>
</evidence>
<dbReference type="RefSeq" id="XP_014662693.1">
    <property type="nucleotide sequence ID" value="XM_014807207.1"/>
</dbReference>
<feature type="transmembrane region" description="Helical" evidence="9">
    <location>
        <begin position="122"/>
        <end position="141"/>
    </location>
</feature>